<feature type="non-terminal residue" evidence="3">
    <location>
        <position position="1"/>
    </location>
</feature>
<comment type="caution">
    <text evidence="3">The sequence shown here is derived from an EMBL/GenBank/DDBJ whole genome shotgun (WGS) entry which is preliminary data.</text>
</comment>
<gene>
    <name evidence="3" type="ORF">S01H1_19959</name>
</gene>
<dbReference type="SMART" id="SM00530">
    <property type="entry name" value="HTH_XRE"/>
    <property type="match status" value="1"/>
</dbReference>
<sequence>LRKDKALTLEKGLSQNKLALELGLTRSMIASYEQGVAEPSLCNLVKIAQYFDVKTDTLLLTRK</sequence>
<dbReference type="PROSITE" id="PS50943">
    <property type="entry name" value="HTH_CROC1"/>
    <property type="match status" value="1"/>
</dbReference>
<organism evidence="3">
    <name type="scientific">marine sediment metagenome</name>
    <dbReference type="NCBI Taxonomy" id="412755"/>
    <lineage>
        <taxon>unclassified sequences</taxon>
        <taxon>metagenomes</taxon>
        <taxon>ecological metagenomes</taxon>
    </lineage>
</organism>
<feature type="domain" description="HTH cro/C1-type" evidence="2">
    <location>
        <begin position="10"/>
        <end position="58"/>
    </location>
</feature>
<evidence type="ECO:0000313" key="3">
    <source>
        <dbReference type="EMBL" id="GAF97953.1"/>
    </source>
</evidence>
<dbReference type="InterPro" id="IPR001387">
    <property type="entry name" value="Cro/C1-type_HTH"/>
</dbReference>
<protein>
    <recommendedName>
        <fullName evidence="2">HTH cro/C1-type domain-containing protein</fullName>
    </recommendedName>
</protein>
<evidence type="ECO:0000259" key="2">
    <source>
        <dbReference type="PROSITE" id="PS50943"/>
    </source>
</evidence>
<dbReference type="GO" id="GO:0003677">
    <property type="term" value="F:DNA binding"/>
    <property type="evidence" value="ECO:0007669"/>
    <property type="project" value="UniProtKB-KW"/>
</dbReference>
<dbReference type="Gene3D" id="1.10.260.40">
    <property type="entry name" value="lambda repressor-like DNA-binding domains"/>
    <property type="match status" value="1"/>
</dbReference>
<evidence type="ECO:0000256" key="1">
    <source>
        <dbReference type="ARBA" id="ARBA00023125"/>
    </source>
</evidence>
<accession>X0TWK8</accession>
<name>X0TWK8_9ZZZZ</name>
<keyword evidence="1" id="KW-0238">DNA-binding</keyword>
<dbReference type="PANTHER" id="PTHR46558:SF11">
    <property type="entry name" value="HTH-TYPE TRANSCRIPTIONAL REGULATOR XRE"/>
    <property type="match status" value="1"/>
</dbReference>
<dbReference type="Pfam" id="PF01381">
    <property type="entry name" value="HTH_3"/>
    <property type="match status" value="1"/>
</dbReference>
<dbReference type="InterPro" id="IPR010982">
    <property type="entry name" value="Lambda_DNA-bd_dom_sf"/>
</dbReference>
<dbReference type="SUPFAM" id="SSF47413">
    <property type="entry name" value="lambda repressor-like DNA-binding domains"/>
    <property type="match status" value="1"/>
</dbReference>
<dbReference type="CDD" id="cd00093">
    <property type="entry name" value="HTH_XRE"/>
    <property type="match status" value="1"/>
</dbReference>
<dbReference type="AlphaFoldDB" id="X0TWK8"/>
<dbReference type="PANTHER" id="PTHR46558">
    <property type="entry name" value="TRACRIPTIONAL REGULATORY PROTEIN-RELATED-RELATED"/>
    <property type="match status" value="1"/>
</dbReference>
<dbReference type="EMBL" id="BARS01010853">
    <property type="protein sequence ID" value="GAF97953.1"/>
    <property type="molecule type" value="Genomic_DNA"/>
</dbReference>
<proteinExistence type="predicted"/>
<reference evidence="3" key="1">
    <citation type="journal article" date="2014" name="Front. Microbiol.">
        <title>High frequency of phylogenetically diverse reductive dehalogenase-homologous genes in deep subseafloor sedimentary metagenomes.</title>
        <authorList>
            <person name="Kawai M."/>
            <person name="Futagami T."/>
            <person name="Toyoda A."/>
            <person name="Takaki Y."/>
            <person name="Nishi S."/>
            <person name="Hori S."/>
            <person name="Arai W."/>
            <person name="Tsubouchi T."/>
            <person name="Morono Y."/>
            <person name="Uchiyama I."/>
            <person name="Ito T."/>
            <person name="Fujiyama A."/>
            <person name="Inagaki F."/>
            <person name="Takami H."/>
        </authorList>
    </citation>
    <scope>NUCLEOTIDE SEQUENCE</scope>
    <source>
        <strain evidence="3">Expedition CK06-06</strain>
    </source>
</reference>